<reference evidence="7 8" key="1">
    <citation type="submission" date="2024-09" db="EMBL/GenBank/DDBJ databases">
        <authorList>
            <person name="Sun Q."/>
            <person name="Mori K."/>
        </authorList>
    </citation>
    <scope>NUCLEOTIDE SEQUENCE [LARGE SCALE GENOMIC DNA]</scope>
    <source>
        <strain evidence="7 8">CCM 7792</strain>
    </source>
</reference>
<dbReference type="InterPro" id="IPR050469">
    <property type="entry name" value="Diguanylate_Cyclase"/>
</dbReference>
<accession>A0ABV6FJ54</accession>
<evidence type="ECO:0000256" key="5">
    <source>
        <dbReference type="SAM" id="SignalP"/>
    </source>
</evidence>
<keyword evidence="3" id="KW-0175">Coiled coil</keyword>
<feature type="transmembrane region" description="Helical" evidence="4">
    <location>
        <begin position="428"/>
        <end position="447"/>
    </location>
</feature>
<dbReference type="InterPro" id="IPR019734">
    <property type="entry name" value="TPR_rpt"/>
</dbReference>
<dbReference type="PROSITE" id="PS50887">
    <property type="entry name" value="GGDEF"/>
    <property type="match status" value="1"/>
</dbReference>
<keyword evidence="4" id="KW-0472">Membrane</keyword>
<dbReference type="SMART" id="SM00267">
    <property type="entry name" value="GGDEF"/>
    <property type="match status" value="1"/>
</dbReference>
<evidence type="ECO:0000256" key="1">
    <source>
        <dbReference type="ARBA" id="ARBA00012528"/>
    </source>
</evidence>
<comment type="caution">
    <text evidence="7">The sequence shown here is derived from an EMBL/GenBank/DDBJ whole genome shotgun (WGS) entry which is preliminary data.</text>
</comment>
<keyword evidence="7" id="KW-0548">Nucleotidyltransferase</keyword>
<dbReference type="Gene3D" id="1.25.40.10">
    <property type="entry name" value="Tetratricopeptide repeat domain"/>
    <property type="match status" value="3"/>
</dbReference>
<dbReference type="RefSeq" id="WP_379680383.1">
    <property type="nucleotide sequence ID" value="NZ_JBHLWP010000013.1"/>
</dbReference>
<organism evidence="7 8">
    <name type="scientific">Massilia consociata</name>
    <dbReference type="NCBI Taxonomy" id="760117"/>
    <lineage>
        <taxon>Bacteria</taxon>
        <taxon>Pseudomonadati</taxon>
        <taxon>Pseudomonadota</taxon>
        <taxon>Betaproteobacteria</taxon>
        <taxon>Burkholderiales</taxon>
        <taxon>Oxalobacteraceae</taxon>
        <taxon>Telluria group</taxon>
        <taxon>Massilia</taxon>
    </lineage>
</organism>
<proteinExistence type="predicted"/>
<dbReference type="GO" id="GO:0052621">
    <property type="term" value="F:diguanylate cyclase activity"/>
    <property type="evidence" value="ECO:0007669"/>
    <property type="project" value="UniProtKB-EC"/>
</dbReference>
<dbReference type="EC" id="2.7.7.65" evidence="1"/>
<dbReference type="NCBIfam" id="TIGR00254">
    <property type="entry name" value="GGDEF"/>
    <property type="match status" value="1"/>
</dbReference>
<evidence type="ECO:0000259" key="6">
    <source>
        <dbReference type="PROSITE" id="PS50887"/>
    </source>
</evidence>
<dbReference type="CDD" id="cd01949">
    <property type="entry name" value="GGDEF"/>
    <property type="match status" value="1"/>
</dbReference>
<dbReference type="Proteomes" id="UP001589773">
    <property type="component" value="Unassembled WGS sequence"/>
</dbReference>
<dbReference type="SUPFAM" id="SSF48452">
    <property type="entry name" value="TPR-like"/>
    <property type="match status" value="2"/>
</dbReference>
<sequence>MPSRFHPAFPRIRRLAFAMALCLAAAGAGAGEQAPLAKRLAEVRELNKYVPERALPLLQQMERDGRAAPLGQRIEFLNQLSNAYDGVGKLDEAAAVADELVALGRQHDNNVALAKGLLRKAYLASRRSQLGESHRLAWEAEQLAYTTDDIDLKVRATIAAGDSWAEEGNFPKALERLQAAATLARQHRDPTQIVMSLNALIELYTIMREYEKGFEALAEAVKAAEKTNSPGRIATLKHAEYGLAVETGQYQRGLKALLDSLAIERSLGADSMGAYSLANLSDCYLKMRDYRNAALYAEQAIDAARKLNNAGLEATARLNLGQAYLATGRLAEGKRHIEAGMTAYEKLGDQPELQAVLVEYGQALERAGDLPGALRAYHRERKISDELFEKRRQRAVLDLQEKYDTEKKQRQIELLRSENEVNRLQQRIWWLLAAVFALASVVVGLLYRKVRHANAQLYAKNKELKQQSVRDPLTGLYNRRHFLEYMRAMPQPQERAAAHEQCGALFLLDVDHFKHINDTHGHAAGDAVLMAMAASLRDILRETDMIVRWGGEEFIAFLPTIPRSGLDEVAQRILSGISATTIQHGGQTLSVNVSIGFAPFPLSCGGVVLPWERAVNVVDMALYLAKAHGRNRAYGVQGFGDPSQICLDEIEQNLEQAWRAGKVNLSVVHGWEDQRASA</sequence>
<feature type="domain" description="GGDEF" evidence="6">
    <location>
        <begin position="501"/>
        <end position="638"/>
    </location>
</feature>
<dbReference type="SMART" id="SM00028">
    <property type="entry name" value="TPR"/>
    <property type="match status" value="5"/>
</dbReference>
<dbReference type="Pfam" id="PF00990">
    <property type="entry name" value="GGDEF"/>
    <property type="match status" value="1"/>
</dbReference>
<dbReference type="InterPro" id="IPR043128">
    <property type="entry name" value="Rev_trsase/Diguanyl_cyclase"/>
</dbReference>
<gene>
    <name evidence="7" type="ORF">ACFFJK_15730</name>
</gene>
<dbReference type="InterPro" id="IPR000160">
    <property type="entry name" value="GGDEF_dom"/>
</dbReference>
<dbReference type="InterPro" id="IPR029787">
    <property type="entry name" value="Nucleotide_cyclase"/>
</dbReference>
<keyword evidence="5" id="KW-0732">Signal</keyword>
<keyword evidence="4" id="KW-0812">Transmembrane</keyword>
<dbReference type="InterPro" id="IPR011990">
    <property type="entry name" value="TPR-like_helical_dom_sf"/>
</dbReference>
<keyword evidence="7" id="KW-0808">Transferase</keyword>
<dbReference type="PANTHER" id="PTHR45138">
    <property type="entry name" value="REGULATORY COMPONENTS OF SENSORY TRANSDUCTION SYSTEM"/>
    <property type="match status" value="1"/>
</dbReference>
<feature type="coiled-coil region" evidence="3">
    <location>
        <begin position="407"/>
        <end position="467"/>
    </location>
</feature>
<evidence type="ECO:0000256" key="2">
    <source>
        <dbReference type="ARBA" id="ARBA00034247"/>
    </source>
</evidence>
<evidence type="ECO:0000313" key="8">
    <source>
        <dbReference type="Proteomes" id="UP001589773"/>
    </source>
</evidence>
<evidence type="ECO:0000256" key="4">
    <source>
        <dbReference type="SAM" id="Phobius"/>
    </source>
</evidence>
<keyword evidence="8" id="KW-1185">Reference proteome</keyword>
<feature type="chain" id="PRO_5046633658" description="diguanylate cyclase" evidence="5">
    <location>
        <begin position="31"/>
        <end position="678"/>
    </location>
</feature>
<comment type="catalytic activity">
    <reaction evidence="2">
        <text>2 GTP = 3',3'-c-di-GMP + 2 diphosphate</text>
        <dbReference type="Rhea" id="RHEA:24898"/>
        <dbReference type="ChEBI" id="CHEBI:33019"/>
        <dbReference type="ChEBI" id="CHEBI:37565"/>
        <dbReference type="ChEBI" id="CHEBI:58805"/>
        <dbReference type="EC" id="2.7.7.65"/>
    </reaction>
</comment>
<feature type="signal peptide" evidence="5">
    <location>
        <begin position="1"/>
        <end position="30"/>
    </location>
</feature>
<evidence type="ECO:0000313" key="7">
    <source>
        <dbReference type="EMBL" id="MFC0253349.1"/>
    </source>
</evidence>
<dbReference type="SUPFAM" id="SSF55073">
    <property type="entry name" value="Nucleotide cyclase"/>
    <property type="match status" value="1"/>
</dbReference>
<dbReference type="Gene3D" id="3.30.70.270">
    <property type="match status" value="1"/>
</dbReference>
<name>A0ABV6FJ54_9BURK</name>
<dbReference type="PANTHER" id="PTHR45138:SF9">
    <property type="entry name" value="DIGUANYLATE CYCLASE DGCM-RELATED"/>
    <property type="match status" value="1"/>
</dbReference>
<protein>
    <recommendedName>
        <fullName evidence="1">diguanylate cyclase</fullName>
        <ecNumber evidence="1">2.7.7.65</ecNumber>
    </recommendedName>
</protein>
<dbReference type="EMBL" id="JBHLWP010000013">
    <property type="protein sequence ID" value="MFC0253349.1"/>
    <property type="molecule type" value="Genomic_DNA"/>
</dbReference>
<evidence type="ECO:0000256" key="3">
    <source>
        <dbReference type="SAM" id="Coils"/>
    </source>
</evidence>
<keyword evidence="4" id="KW-1133">Transmembrane helix</keyword>